<evidence type="ECO:0000313" key="2">
    <source>
        <dbReference type="EMBL" id="CAL1165410.1"/>
    </source>
</evidence>
<sequence length="162" mass="18569">MPRRRLLDQRAAKKMELLREQHNTGGRWKIHLFWAGPRYCVIEVVNKPYTRLQTPELQGPMPLWDYTGVLSKVGFGDVLKFAVYRKEPVVEVDHTAAAPSVEHTTVLYLQVLKCGVATGVLGSCQGCMIWRLPQFATCGNLLHQNRDTYTFRSFSQKVIYKT</sequence>
<dbReference type="Proteomes" id="UP001152797">
    <property type="component" value="Unassembled WGS sequence"/>
</dbReference>
<proteinExistence type="predicted"/>
<dbReference type="AlphaFoldDB" id="A0A9P1DKN0"/>
<organism evidence="1">
    <name type="scientific">Cladocopium goreaui</name>
    <dbReference type="NCBI Taxonomy" id="2562237"/>
    <lineage>
        <taxon>Eukaryota</taxon>
        <taxon>Sar</taxon>
        <taxon>Alveolata</taxon>
        <taxon>Dinophyceae</taxon>
        <taxon>Suessiales</taxon>
        <taxon>Symbiodiniaceae</taxon>
        <taxon>Cladocopium</taxon>
    </lineage>
</organism>
<comment type="caution">
    <text evidence="1">The sequence shown here is derived from an EMBL/GenBank/DDBJ whole genome shotgun (WGS) entry which is preliminary data.</text>
</comment>
<evidence type="ECO:0000313" key="1">
    <source>
        <dbReference type="EMBL" id="CAI4012035.1"/>
    </source>
</evidence>
<accession>A0A9P1DKN0</accession>
<evidence type="ECO:0000313" key="4">
    <source>
        <dbReference type="Proteomes" id="UP001152797"/>
    </source>
</evidence>
<dbReference type="OrthoDB" id="10277458at2759"/>
<dbReference type="EMBL" id="CAMXCT030005323">
    <property type="protein sequence ID" value="CAL4799347.1"/>
    <property type="molecule type" value="Genomic_DNA"/>
</dbReference>
<protein>
    <submittedName>
        <fullName evidence="3">3-dehydroquinate synthase</fullName>
    </submittedName>
</protein>
<gene>
    <name evidence="1" type="ORF">C1SCF055_LOCUS37144</name>
</gene>
<reference evidence="1" key="1">
    <citation type="submission" date="2022-10" db="EMBL/GenBank/DDBJ databases">
        <authorList>
            <person name="Chen Y."/>
            <person name="Dougan E. K."/>
            <person name="Chan C."/>
            <person name="Rhodes N."/>
            <person name="Thang M."/>
        </authorList>
    </citation>
    <scope>NUCLEOTIDE SEQUENCE</scope>
</reference>
<evidence type="ECO:0000313" key="3">
    <source>
        <dbReference type="EMBL" id="CAL4799347.1"/>
    </source>
</evidence>
<name>A0A9P1DKN0_9DINO</name>
<dbReference type="EMBL" id="CAMXCT020005323">
    <property type="protein sequence ID" value="CAL1165410.1"/>
    <property type="molecule type" value="Genomic_DNA"/>
</dbReference>
<keyword evidence="4" id="KW-1185">Reference proteome</keyword>
<reference evidence="2" key="2">
    <citation type="submission" date="2024-04" db="EMBL/GenBank/DDBJ databases">
        <authorList>
            <person name="Chen Y."/>
            <person name="Shah S."/>
            <person name="Dougan E. K."/>
            <person name="Thang M."/>
            <person name="Chan C."/>
        </authorList>
    </citation>
    <scope>NUCLEOTIDE SEQUENCE [LARGE SCALE GENOMIC DNA]</scope>
</reference>
<dbReference type="EMBL" id="CAMXCT010005323">
    <property type="protein sequence ID" value="CAI4012035.1"/>
    <property type="molecule type" value="Genomic_DNA"/>
</dbReference>